<gene>
    <name evidence="1" type="ORF">SUNI508_14021</name>
</gene>
<comment type="caution">
    <text evidence="1">The sequence shown here is derived from an EMBL/GenBank/DDBJ whole genome shotgun (WGS) entry which is preliminary data.</text>
</comment>
<dbReference type="EMBL" id="JARVKF010000073">
    <property type="protein sequence ID" value="KAK9423456.1"/>
    <property type="molecule type" value="Genomic_DNA"/>
</dbReference>
<reference evidence="1 2" key="1">
    <citation type="journal article" date="2024" name="J. Plant Pathol.">
        <title>Sequence and assembly of the genome of Seiridium unicorne, isolate CBS 538.82, causal agent of cypress canker disease.</title>
        <authorList>
            <person name="Scali E."/>
            <person name="Rocca G.D."/>
            <person name="Danti R."/>
            <person name="Garbelotto M."/>
            <person name="Barberini S."/>
            <person name="Baroncelli R."/>
            <person name="Emiliani G."/>
        </authorList>
    </citation>
    <scope>NUCLEOTIDE SEQUENCE [LARGE SCALE GENOMIC DNA]</scope>
    <source>
        <strain evidence="1 2">BM-138-508</strain>
    </source>
</reference>
<proteinExistence type="predicted"/>
<evidence type="ECO:0000313" key="2">
    <source>
        <dbReference type="Proteomes" id="UP001408356"/>
    </source>
</evidence>
<sequence length="222" mass="25575">MAAPNQQLGSPLFRLPWELRERIYEFYLAFTRDDFTDSMRPMHMYLDAEKPPHSTPLPPLMESCKLSCTELAPLVHSTAALRVYRPGARNERRIGFAVHGTLRFERLRRLVLVVDLDYAYWNAWLDFFGAIMARAGALEHLVVDWAPRRATSGAAAAWEARRDEKKERVFLDLLLGSGTLQTLRFFGQVPDRWAEARMQHTGLTIRQSAERWWTEPGFGGVI</sequence>
<protein>
    <submittedName>
        <fullName evidence="1">Uncharacterized protein</fullName>
    </submittedName>
</protein>
<keyword evidence="2" id="KW-1185">Reference proteome</keyword>
<evidence type="ECO:0000313" key="1">
    <source>
        <dbReference type="EMBL" id="KAK9423456.1"/>
    </source>
</evidence>
<accession>A0ABR2V9K4</accession>
<dbReference type="Proteomes" id="UP001408356">
    <property type="component" value="Unassembled WGS sequence"/>
</dbReference>
<name>A0ABR2V9K4_9PEZI</name>
<organism evidence="1 2">
    <name type="scientific">Seiridium unicorne</name>
    <dbReference type="NCBI Taxonomy" id="138068"/>
    <lineage>
        <taxon>Eukaryota</taxon>
        <taxon>Fungi</taxon>
        <taxon>Dikarya</taxon>
        <taxon>Ascomycota</taxon>
        <taxon>Pezizomycotina</taxon>
        <taxon>Sordariomycetes</taxon>
        <taxon>Xylariomycetidae</taxon>
        <taxon>Amphisphaeriales</taxon>
        <taxon>Sporocadaceae</taxon>
        <taxon>Seiridium</taxon>
    </lineage>
</organism>